<dbReference type="AlphaFoldDB" id="A0A9P4Q296"/>
<evidence type="ECO:0000256" key="5">
    <source>
        <dbReference type="ARBA" id="ARBA00023163"/>
    </source>
</evidence>
<evidence type="ECO:0000313" key="10">
    <source>
        <dbReference type="Proteomes" id="UP000799441"/>
    </source>
</evidence>
<dbReference type="GO" id="GO:0032259">
    <property type="term" value="P:methylation"/>
    <property type="evidence" value="ECO:0007669"/>
    <property type="project" value="UniProtKB-KW"/>
</dbReference>
<dbReference type="InterPro" id="IPR046341">
    <property type="entry name" value="SET_dom_sf"/>
</dbReference>
<dbReference type="GO" id="GO:0003682">
    <property type="term" value="F:chromatin binding"/>
    <property type="evidence" value="ECO:0007669"/>
    <property type="project" value="TreeGrafter"/>
</dbReference>
<accession>A0A9P4Q296</accession>
<dbReference type="SUPFAM" id="SSF82199">
    <property type="entry name" value="SET domain"/>
    <property type="match status" value="1"/>
</dbReference>
<keyword evidence="3" id="KW-0949">S-adenosyl-L-methionine</keyword>
<gene>
    <name evidence="9" type="ORF">K431DRAFT_233802</name>
</gene>
<evidence type="ECO:0000256" key="3">
    <source>
        <dbReference type="ARBA" id="ARBA00022691"/>
    </source>
</evidence>
<dbReference type="InterPro" id="IPR045318">
    <property type="entry name" value="EZH1/2-like"/>
</dbReference>
<sequence length="201" mass="22230">MCEKSCGCAQSCPRRFKGCACKTNDGRSVCFQDDRCVCFALWRECDPDLCGGCGVSDILAPGNRHDDTLLAGRCANAGLQRGRPRHTILGESSVHGLGLYACEDINAHEFVGEYRGEIITKQEAERRGVLQKILDLSYLFNINADQEVDATYMGNKTRFINHLKYGKANLVARIALVGTVHRIALFADKAIKAGDELFFDY</sequence>
<evidence type="ECO:0000256" key="4">
    <source>
        <dbReference type="ARBA" id="ARBA00023015"/>
    </source>
</evidence>
<comment type="catalytic activity">
    <reaction evidence="6">
        <text>L-lysyl(27)-[histone H3] + 3 S-adenosyl-L-methionine = N(6),N(6),N(6)-trimethyl-L-lysyl(27)-[histone H3] + 3 S-adenosyl-L-homocysteine + 3 H(+)</text>
        <dbReference type="Rhea" id="RHEA:60292"/>
        <dbReference type="Rhea" id="RHEA-COMP:15535"/>
        <dbReference type="Rhea" id="RHEA-COMP:15548"/>
        <dbReference type="ChEBI" id="CHEBI:15378"/>
        <dbReference type="ChEBI" id="CHEBI:29969"/>
        <dbReference type="ChEBI" id="CHEBI:57856"/>
        <dbReference type="ChEBI" id="CHEBI:59789"/>
        <dbReference type="ChEBI" id="CHEBI:61961"/>
        <dbReference type="EC" id="2.1.1.356"/>
    </reaction>
</comment>
<evidence type="ECO:0000256" key="6">
    <source>
        <dbReference type="ARBA" id="ARBA00048568"/>
    </source>
</evidence>
<keyword evidence="10" id="KW-1185">Reference proteome</keyword>
<keyword evidence="4" id="KW-0805">Transcription regulation</keyword>
<feature type="domain" description="SET" evidence="7">
    <location>
        <begin position="85"/>
        <end position="201"/>
    </location>
</feature>
<dbReference type="EMBL" id="MU003851">
    <property type="protein sequence ID" value="KAF2717156.1"/>
    <property type="molecule type" value="Genomic_DNA"/>
</dbReference>
<proteinExistence type="predicted"/>
<protein>
    <submittedName>
        <fullName evidence="9">SET domain-containing protein</fullName>
    </submittedName>
</protein>
<dbReference type="InterPro" id="IPR026489">
    <property type="entry name" value="CXC_dom"/>
</dbReference>
<dbReference type="PANTHER" id="PTHR45747">
    <property type="entry name" value="HISTONE-LYSINE N-METHYLTRANSFERASE E(Z)"/>
    <property type="match status" value="1"/>
</dbReference>
<dbReference type="PROSITE" id="PS51633">
    <property type="entry name" value="CXC"/>
    <property type="match status" value="1"/>
</dbReference>
<dbReference type="InterPro" id="IPR041355">
    <property type="entry name" value="Pre-SET_CXC"/>
</dbReference>
<comment type="caution">
    <text evidence="9">The sequence shown here is derived from an EMBL/GenBank/DDBJ whole genome shotgun (WGS) entry which is preliminary data.</text>
</comment>
<dbReference type="PANTHER" id="PTHR45747:SF4">
    <property type="entry name" value="HISTONE-LYSINE N-METHYLTRANSFERASE E(Z)"/>
    <property type="match status" value="1"/>
</dbReference>
<evidence type="ECO:0000313" key="9">
    <source>
        <dbReference type="EMBL" id="KAF2717156.1"/>
    </source>
</evidence>
<dbReference type="SMART" id="SM00317">
    <property type="entry name" value="SET"/>
    <property type="match status" value="1"/>
</dbReference>
<keyword evidence="2" id="KW-0808">Transferase</keyword>
<dbReference type="Gene3D" id="2.170.270.10">
    <property type="entry name" value="SET domain"/>
    <property type="match status" value="1"/>
</dbReference>
<organism evidence="9 10">
    <name type="scientific">Polychaeton citri CBS 116435</name>
    <dbReference type="NCBI Taxonomy" id="1314669"/>
    <lineage>
        <taxon>Eukaryota</taxon>
        <taxon>Fungi</taxon>
        <taxon>Dikarya</taxon>
        <taxon>Ascomycota</taxon>
        <taxon>Pezizomycotina</taxon>
        <taxon>Dothideomycetes</taxon>
        <taxon>Dothideomycetidae</taxon>
        <taxon>Capnodiales</taxon>
        <taxon>Capnodiaceae</taxon>
        <taxon>Polychaeton</taxon>
    </lineage>
</organism>
<evidence type="ECO:0000256" key="2">
    <source>
        <dbReference type="ARBA" id="ARBA00022679"/>
    </source>
</evidence>
<dbReference type="Pfam" id="PF18264">
    <property type="entry name" value="preSET_CXC"/>
    <property type="match status" value="1"/>
</dbReference>
<dbReference type="Proteomes" id="UP000799441">
    <property type="component" value="Unassembled WGS sequence"/>
</dbReference>
<dbReference type="GO" id="GO:0140951">
    <property type="term" value="F:histone H3K27 trimethyltransferase activity"/>
    <property type="evidence" value="ECO:0007669"/>
    <property type="project" value="UniProtKB-EC"/>
</dbReference>
<name>A0A9P4Q296_9PEZI</name>
<feature type="non-terminal residue" evidence="9">
    <location>
        <position position="201"/>
    </location>
</feature>
<keyword evidence="5" id="KW-0804">Transcription</keyword>
<keyword evidence="1" id="KW-0489">Methyltransferase</keyword>
<reference evidence="9" key="1">
    <citation type="journal article" date="2020" name="Stud. Mycol.">
        <title>101 Dothideomycetes genomes: a test case for predicting lifestyles and emergence of pathogens.</title>
        <authorList>
            <person name="Haridas S."/>
            <person name="Albert R."/>
            <person name="Binder M."/>
            <person name="Bloem J."/>
            <person name="Labutti K."/>
            <person name="Salamov A."/>
            <person name="Andreopoulos B."/>
            <person name="Baker S."/>
            <person name="Barry K."/>
            <person name="Bills G."/>
            <person name="Bluhm B."/>
            <person name="Cannon C."/>
            <person name="Castanera R."/>
            <person name="Culley D."/>
            <person name="Daum C."/>
            <person name="Ezra D."/>
            <person name="Gonzalez J."/>
            <person name="Henrissat B."/>
            <person name="Kuo A."/>
            <person name="Liang C."/>
            <person name="Lipzen A."/>
            <person name="Lutzoni F."/>
            <person name="Magnuson J."/>
            <person name="Mondo S."/>
            <person name="Nolan M."/>
            <person name="Ohm R."/>
            <person name="Pangilinan J."/>
            <person name="Park H.-J."/>
            <person name="Ramirez L."/>
            <person name="Alfaro M."/>
            <person name="Sun H."/>
            <person name="Tritt A."/>
            <person name="Yoshinaga Y."/>
            <person name="Zwiers L.-H."/>
            <person name="Turgeon B."/>
            <person name="Goodwin S."/>
            <person name="Spatafora J."/>
            <person name="Crous P."/>
            <person name="Grigoriev I."/>
        </authorList>
    </citation>
    <scope>NUCLEOTIDE SEQUENCE</scope>
    <source>
        <strain evidence="9">CBS 116435</strain>
    </source>
</reference>
<dbReference type="OrthoDB" id="6141102at2759"/>
<evidence type="ECO:0000256" key="1">
    <source>
        <dbReference type="ARBA" id="ARBA00022603"/>
    </source>
</evidence>
<dbReference type="GO" id="GO:0031507">
    <property type="term" value="P:heterochromatin formation"/>
    <property type="evidence" value="ECO:0007669"/>
    <property type="project" value="TreeGrafter"/>
</dbReference>
<dbReference type="InterPro" id="IPR001214">
    <property type="entry name" value="SET_dom"/>
</dbReference>
<feature type="domain" description="CXC" evidence="8">
    <location>
        <begin position="1"/>
        <end position="70"/>
    </location>
</feature>
<dbReference type="GO" id="GO:0005634">
    <property type="term" value="C:nucleus"/>
    <property type="evidence" value="ECO:0007669"/>
    <property type="project" value="TreeGrafter"/>
</dbReference>
<evidence type="ECO:0000259" key="7">
    <source>
        <dbReference type="PROSITE" id="PS50280"/>
    </source>
</evidence>
<dbReference type="Pfam" id="PF00856">
    <property type="entry name" value="SET"/>
    <property type="match status" value="1"/>
</dbReference>
<dbReference type="PROSITE" id="PS50280">
    <property type="entry name" value="SET"/>
    <property type="match status" value="1"/>
</dbReference>
<evidence type="ECO:0000259" key="8">
    <source>
        <dbReference type="PROSITE" id="PS51633"/>
    </source>
</evidence>